<comment type="catalytic activity">
    <reaction evidence="15">
        <text>L-seryl-[protein] + ATP = O-phospho-L-seryl-[protein] + ADP + H(+)</text>
        <dbReference type="Rhea" id="RHEA:17989"/>
        <dbReference type="Rhea" id="RHEA-COMP:9863"/>
        <dbReference type="Rhea" id="RHEA-COMP:11604"/>
        <dbReference type="ChEBI" id="CHEBI:15378"/>
        <dbReference type="ChEBI" id="CHEBI:29999"/>
        <dbReference type="ChEBI" id="CHEBI:30616"/>
        <dbReference type="ChEBI" id="CHEBI:83421"/>
        <dbReference type="ChEBI" id="CHEBI:456216"/>
        <dbReference type="EC" id="2.7.11.1"/>
    </reaction>
</comment>
<dbReference type="GO" id="GO:0005737">
    <property type="term" value="C:cytoplasm"/>
    <property type="evidence" value="ECO:0007669"/>
    <property type="project" value="UniProtKB-SubCell"/>
</dbReference>
<evidence type="ECO:0000256" key="16">
    <source>
        <dbReference type="PROSITE-ProRule" id="PRU10141"/>
    </source>
</evidence>
<evidence type="ECO:0000259" key="18">
    <source>
        <dbReference type="PROSITE" id="PS50011"/>
    </source>
</evidence>
<dbReference type="Pfam" id="PF00069">
    <property type="entry name" value="Pkinase"/>
    <property type="match status" value="2"/>
</dbReference>
<evidence type="ECO:0000256" key="2">
    <source>
        <dbReference type="ARBA" id="ARBA00004496"/>
    </source>
</evidence>
<name>A0AAV2TAZ9_CALDB</name>
<evidence type="ECO:0000256" key="5">
    <source>
        <dbReference type="ARBA" id="ARBA00022490"/>
    </source>
</evidence>
<dbReference type="InterPro" id="IPR011009">
    <property type="entry name" value="Kinase-like_dom_sf"/>
</dbReference>
<evidence type="ECO:0000256" key="14">
    <source>
        <dbReference type="ARBA" id="ARBA00047899"/>
    </source>
</evidence>
<keyword evidence="6" id="KW-0723">Serine/threonine-protein kinase</keyword>
<keyword evidence="5" id="KW-0963">Cytoplasm</keyword>
<evidence type="ECO:0000256" key="15">
    <source>
        <dbReference type="ARBA" id="ARBA00048679"/>
    </source>
</evidence>
<dbReference type="InterPro" id="IPR050236">
    <property type="entry name" value="Ser_Thr_kinase_AGC"/>
</dbReference>
<evidence type="ECO:0000256" key="6">
    <source>
        <dbReference type="ARBA" id="ARBA00022527"/>
    </source>
</evidence>
<dbReference type="GO" id="GO:0000082">
    <property type="term" value="P:G1/S transition of mitotic cell cycle"/>
    <property type="evidence" value="ECO:0007669"/>
    <property type="project" value="TreeGrafter"/>
</dbReference>
<keyword evidence="7" id="KW-0597">Phosphoprotein</keyword>
<evidence type="ECO:0000313" key="21">
    <source>
        <dbReference type="Proteomes" id="UP001497525"/>
    </source>
</evidence>
<evidence type="ECO:0000256" key="10">
    <source>
        <dbReference type="ARBA" id="ARBA00022741"/>
    </source>
</evidence>
<dbReference type="InterPro" id="IPR017441">
    <property type="entry name" value="Protein_kinase_ATP_BS"/>
</dbReference>
<dbReference type="GO" id="GO:0007010">
    <property type="term" value="P:cytoskeleton organization"/>
    <property type="evidence" value="ECO:0007669"/>
    <property type="project" value="UniProtKB-ARBA"/>
</dbReference>
<feature type="compositionally biased region" description="Polar residues" evidence="17">
    <location>
        <begin position="530"/>
        <end position="540"/>
    </location>
</feature>
<feature type="region of interest" description="Disordered" evidence="17">
    <location>
        <begin position="877"/>
        <end position="904"/>
    </location>
</feature>
<evidence type="ECO:0000256" key="12">
    <source>
        <dbReference type="ARBA" id="ARBA00022840"/>
    </source>
</evidence>
<dbReference type="PANTHER" id="PTHR24356">
    <property type="entry name" value="SERINE/THREONINE-PROTEIN KINASE"/>
    <property type="match status" value="1"/>
</dbReference>
<dbReference type="FunFam" id="1.10.510.10:FF:000057">
    <property type="entry name" value="Non-specific serine/threonine protein kinase"/>
    <property type="match status" value="1"/>
</dbReference>
<evidence type="ECO:0000256" key="7">
    <source>
        <dbReference type="ARBA" id="ARBA00022553"/>
    </source>
</evidence>
<keyword evidence="8" id="KW-0808">Transferase</keyword>
<comment type="similarity">
    <text evidence="3">Belongs to the protein kinase superfamily. AGC Ser/Thr protein kinase family.</text>
</comment>
<sequence length="1131" mass="123662">MNEIVKYCKYLRKTTTVYSTSSNASSPGCGPSSASCYGGLYNLMDSALSSSMPPPHALTASPVRVPHSTINRMNAYINFGRSEQAGDTAHGLTHSRSAQDASSFMYQSLSPSAPHVPARFGAHLAPSQLPLHAVTPPANLYSPTGPAFSPYAFPTASVTGTPPPSIPLNQQTSRMAQTPPSSLHLSTKATSPSWPSPSSVSAGTSLFPLKSIIPNSSSWACAEAWPHSPGQGVPLAMSSNLNGSVDGNAATVRTKTPLVQGNPSAPSVGCEAQKLVGSPVTISGTNSQNRSPVDGGHKHLHITKVQNQGPAVGTIELPGGNQQPTLVYPRDSNPPHVTEVRLNPSTSGSVGVGCAKNTASPLPPPLPPRSNSRNHLAPLTSGVGFRCTDTVTPPSIATSTGTHSANRGTTNTQPSEGKETVRRPRSLTTSASRNSVKSRPTSTKIPTAGEYEQPPMTIAQTDLLLGPSAQPPVNVTVELNKNNKQTPPVPPRMSISSSANSSSIGGRRAQAVKMVPVTVHRPTKKEDSEQVNSATQTQNAENEHATCIVQTEGEIKKISTGNSKLENSPAKLPDEEKYNSQQYVVPSRVIPAVSVEITPYQSGFTGIKPVNPAVYRRFMEQRMADVGRIHRERQERRQRLELEMAKVGLDETARAQMRCLLRKKESNHMRMQRAKMDQSMFQRIKHLGVGAFGKVWLVRKKDNGQLYAMKLLNKRDVVERRQLAHVQAERDILAEADNDWVVKLFFSFQDHRALYLVMEYIPGGDMMSLLIKKGIFEEPLAQFYVAELTLALESVHLMGFVHRDIKPDNILITCEGHIKLTDFGLCTGFRWTHSSKYWDLDFSIPSSSPCRGRARSAAPGGTSHLNNRPVVTDKTCTTKGAVKKKNQQENGGEKTEKGGYDEEDHREGIEDMLKATDLYQVGSRKCPSSQIGCNDKTLERRRLSFANRRCAQSLVGTPNYIAPEILRRQDYGQSCDWWSVGVILYEMLVGQPPFLAQTATDTQIRVVQWHKYLKLPGEPRLRENASSLIRQFLCDPADRLADPTAIKAHPFFSSIIWDKLPTQKAPYIPVIKDELDTSNFDPVEDERTPQSNDDHGRQGSDASVVSGTTLPFPNFTFKRFFDRDPTATQTP</sequence>
<reference evidence="20" key="1">
    <citation type="submission" date="2024-06" db="EMBL/GenBank/DDBJ databases">
        <authorList>
            <person name="Liu X."/>
            <person name="Lenzi L."/>
            <person name="Haldenby T S."/>
            <person name="Uol C."/>
        </authorList>
    </citation>
    <scope>NUCLEOTIDE SEQUENCE</scope>
</reference>
<feature type="compositionally biased region" description="Polar residues" evidence="17">
    <location>
        <begin position="167"/>
        <end position="185"/>
    </location>
</feature>
<dbReference type="InterPro" id="IPR000719">
    <property type="entry name" value="Prot_kinase_dom"/>
</dbReference>
<accession>A0AAV2TAZ9</accession>
<keyword evidence="11" id="KW-0418">Kinase</keyword>
<comment type="subcellular location">
    <subcellularLocation>
        <location evidence="2">Cytoplasm</location>
    </subcellularLocation>
</comment>
<dbReference type="CDD" id="cd21774">
    <property type="entry name" value="MobB_LATS"/>
    <property type="match status" value="1"/>
</dbReference>
<dbReference type="FunFam" id="1.10.510.10:FF:000024">
    <property type="entry name" value="Probable serine/threonine-protein kinase cot-1"/>
    <property type="match status" value="1"/>
</dbReference>
<feature type="compositionally biased region" description="Basic and acidic residues" evidence="17">
    <location>
        <begin position="891"/>
        <end position="904"/>
    </location>
</feature>
<keyword evidence="9" id="KW-0479">Metal-binding</keyword>
<evidence type="ECO:0000256" key="9">
    <source>
        <dbReference type="ARBA" id="ARBA00022723"/>
    </source>
</evidence>
<evidence type="ECO:0000256" key="3">
    <source>
        <dbReference type="ARBA" id="ARBA00009903"/>
    </source>
</evidence>
<dbReference type="GO" id="GO:0035329">
    <property type="term" value="P:hippo signaling"/>
    <property type="evidence" value="ECO:0007669"/>
    <property type="project" value="TreeGrafter"/>
</dbReference>
<dbReference type="GO" id="GO:0043065">
    <property type="term" value="P:positive regulation of apoptotic process"/>
    <property type="evidence" value="ECO:0007669"/>
    <property type="project" value="TreeGrafter"/>
</dbReference>
<feature type="compositionally biased region" description="Polar residues" evidence="17">
    <location>
        <begin position="389"/>
        <end position="415"/>
    </location>
</feature>
<dbReference type="EC" id="2.7.11.1" evidence="4"/>
<evidence type="ECO:0000256" key="1">
    <source>
        <dbReference type="ARBA" id="ARBA00001946"/>
    </source>
</evidence>
<dbReference type="Gene3D" id="1.10.510.10">
    <property type="entry name" value="Transferase(Phosphotransferase) domain 1"/>
    <property type="match status" value="2"/>
</dbReference>
<dbReference type="PROSITE" id="PS50011">
    <property type="entry name" value="PROTEIN_KINASE_DOM"/>
    <property type="match status" value="1"/>
</dbReference>
<protein>
    <recommendedName>
        <fullName evidence="4">non-specific serine/threonine protein kinase</fullName>
        <ecNumber evidence="4">2.7.11.1</ecNumber>
    </recommendedName>
</protein>
<dbReference type="AlphaFoldDB" id="A0AAV2TAZ9"/>
<dbReference type="SMART" id="SM00133">
    <property type="entry name" value="S_TK_X"/>
    <property type="match status" value="1"/>
</dbReference>
<evidence type="ECO:0000256" key="4">
    <source>
        <dbReference type="ARBA" id="ARBA00012513"/>
    </source>
</evidence>
<feature type="region of interest" description="Disordered" evidence="17">
    <location>
        <begin position="521"/>
        <end position="545"/>
    </location>
</feature>
<feature type="compositionally biased region" description="Low complexity" evidence="17">
    <location>
        <begin position="186"/>
        <end position="196"/>
    </location>
</feature>
<keyword evidence="13" id="KW-0460">Magnesium</keyword>
<dbReference type="GO" id="GO:1900181">
    <property type="term" value="P:negative regulation of protein localization to nucleus"/>
    <property type="evidence" value="ECO:0007669"/>
    <property type="project" value="UniProtKB-ARBA"/>
</dbReference>
<dbReference type="SMART" id="SM00220">
    <property type="entry name" value="S_TKc"/>
    <property type="match status" value="1"/>
</dbReference>
<feature type="region of interest" description="Disordered" evidence="17">
    <location>
        <begin position="159"/>
        <end position="196"/>
    </location>
</feature>
<dbReference type="SUPFAM" id="SSF56112">
    <property type="entry name" value="Protein kinase-like (PK-like)"/>
    <property type="match status" value="1"/>
</dbReference>
<feature type="region of interest" description="Disordered" evidence="17">
    <location>
        <begin position="354"/>
        <end position="454"/>
    </location>
</feature>
<dbReference type="EMBL" id="CAXLJL010000188">
    <property type="protein sequence ID" value="CAL5134244.1"/>
    <property type="molecule type" value="Genomic_DNA"/>
</dbReference>
<feature type="domain" description="AGC-kinase C-terminal" evidence="19">
    <location>
        <begin position="1053"/>
        <end position="1127"/>
    </location>
</feature>
<dbReference type="Proteomes" id="UP001497525">
    <property type="component" value="Unassembled WGS sequence"/>
</dbReference>
<comment type="catalytic activity">
    <reaction evidence="14">
        <text>L-threonyl-[protein] + ATP = O-phospho-L-threonyl-[protein] + ADP + H(+)</text>
        <dbReference type="Rhea" id="RHEA:46608"/>
        <dbReference type="Rhea" id="RHEA-COMP:11060"/>
        <dbReference type="Rhea" id="RHEA-COMP:11605"/>
        <dbReference type="ChEBI" id="CHEBI:15378"/>
        <dbReference type="ChEBI" id="CHEBI:30013"/>
        <dbReference type="ChEBI" id="CHEBI:30616"/>
        <dbReference type="ChEBI" id="CHEBI:61977"/>
        <dbReference type="ChEBI" id="CHEBI:456216"/>
        <dbReference type="EC" id="2.7.11.1"/>
    </reaction>
</comment>
<feature type="compositionally biased region" description="Low complexity" evidence="17">
    <location>
        <begin position="494"/>
        <end position="509"/>
    </location>
</feature>
<feature type="region of interest" description="Disordered" evidence="17">
    <location>
        <begin position="1078"/>
        <end position="1108"/>
    </location>
</feature>
<feature type="region of interest" description="Disordered" evidence="17">
    <location>
        <begin position="483"/>
        <end position="509"/>
    </location>
</feature>
<comment type="caution">
    <text evidence="20">The sequence shown here is derived from an EMBL/GenBank/DDBJ whole genome shotgun (WGS) entry which is preliminary data.</text>
</comment>
<dbReference type="GO" id="GO:0046620">
    <property type="term" value="P:regulation of organ growth"/>
    <property type="evidence" value="ECO:0007669"/>
    <property type="project" value="TreeGrafter"/>
</dbReference>
<evidence type="ECO:0000256" key="13">
    <source>
        <dbReference type="ARBA" id="ARBA00022842"/>
    </source>
</evidence>
<keyword evidence="12 16" id="KW-0067">ATP-binding</keyword>
<feature type="binding site" evidence="16">
    <location>
        <position position="710"/>
    </location>
    <ligand>
        <name>ATP</name>
        <dbReference type="ChEBI" id="CHEBI:30616"/>
    </ligand>
</feature>
<proteinExistence type="inferred from homology"/>
<evidence type="ECO:0000256" key="8">
    <source>
        <dbReference type="ARBA" id="ARBA00022679"/>
    </source>
</evidence>
<dbReference type="GO" id="GO:0071944">
    <property type="term" value="C:cell periphery"/>
    <property type="evidence" value="ECO:0007669"/>
    <property type="project" value="UniProtKB-ARBA"/>
</dbReference>
<dbReference type="Gene3D" id="3.30.200.20">
    <property type="entry name" value="Phosphorylase Kinase, domain 1"/>
    <property type="match status" value="2"/>
</dbReference>
<dbReference type="PROSITE" id="PS00108">
    <property type="entry name" value="PROTEIN_KINASE_ST"/>
    <property type="match status" value="1"/>
</dbReference>
<dbReference type="InterPro" id="IPR008271">
    <property type="entry name" value="Ser/Thr_kinase_AS"/>
</dbReference>
<dbReference type="GO" id="GO:0046872">
    <property type="term" value="F:metal ion binding"/>
    <property type="evidence" value="ECO:0007669"/>
    <property type="project" value="UniProtKB-KW"/>
</dbReference>
<dbReference type="InterPro" id="IPR000961">
    <property type="entry name" value="AGC-kinase_C"/>
</dbReference>
<feature type="compositionally biased region" description="Basic and acidic residues" evidence="17">
    <location>
        <begin position="1085"/>
        <end position="1098"/>
    </location>
</feature>
<dbReference type="PROSITE" id="PS00107">
    <property type="entry name" value="PROTEIN_KINASE_ATP"/>
    <property type="match status" value="1"/>
</dbReference>
<organism evidence="20 21">
    <name type="scientific">Calicophoron daubneyi</name>
    <name type="common">Rumen fluke</name>
    <name type="synonym">Paramphistomum daubneyi</name>
    <dbReference type="NCBI Taxonomy" id="300641"/>
    <lineage>
        <taxon>Eukaryota</taxon>
        <taxon>Metazoa</taxon>
        <taxon>Spiralia</taxon>
        <taxon>Lophotrochozoa</taxon>
        <taxon>Platyhelminthes</taxon>
        <taxon>Trematoda</taxon>
        <taxon>Digenea</taxon>
        <taxon>Plagiorchiida</taxon>
        <taxon>Pronocephalata</taxon>
        <taxon>Paramphistomoidea</taxon>
        <taxon>Paramphistomidae</taxon>
        <taxon>Calicophoron</taxon>
    </lineage>
</organism>
<dbReference type="PANTHER" id="PTHR24356:SF418">
    <property type="entry name" value="SERINE_THREONINE-PROTEIN KINASE WARTS"/>
    <property type="match status" value="1"/>
</dbReference>
<feature type="domain" description="Protein kinase" evidence="18">
    <location>
        <begin position="681"/>
        <end position="1052"/>
    </location>
</feature>
<evidence type="ECO:0000313" key="20">
    <source>
        <dbReference type="EMBL" id="CAL5134244.1"/>
    </source>
</evidence>
<dbReference type="GO" id="GO:0004674">
    <property type="term" value="F:protein serine/threonine kinase activity"/>
    <property type="evidence" value="ECO:0007669"/>
    <property type="project" value="UniProtKB-KW"/>
</dbReference>
<evidence type="ECO:0000256" key="11">
    <source>
        <dbReference type="ARBA" id="ARBA00022777"/>
    </source>
</evidence>
<comment type="cofactor">
    <cofactor evidence="1">
        <name>Mg(2+)</name>
        <dbReference type="ChEBI" id="CHEBI:18420"/>
    </cofactor>
</comment>
<keyword evidence="10 16" id="KW-0547">Nucleotide-binding</keyword>
<dbReference type="PROSITE" id="PS51285">
    <property type="entry name" value="AGC_KINASE_CTER"/>
    <property type="match status" value="1"/>
</dbReference>
<dbReference type="GO" id="GO:0005524">
    <property type="term" value="F:ATP binding"/>
    <property type="evidence" value="ECO:0007669"/>
    <property type="project" value="UniProtKB-UniRule"/>
</dbReference>
<gene>
    <name evidence="20" type="ORF">CDAUBV1_LOCUS7457</name>
</gene>
<evidence type="ECO:0000256" key="17">
    <source>
        <dbReference type="SAM" id="MobiDB-lite"/>
    </source>
</evidence>
<feature type="compositionally biased region" description="Polar residues" evidence="17">
    <location>
        <begin position="426"/>
        <end position="445"/>
    </location>
</feature>
<evidence type="ECO:0000259" key="19">
    <source>
        <dbReference type="PROSITE" id="PS51285"/>
    </source>
</evidence>
<dbReference type="FunFam" id="3.30.200.20:FF:000391">
    <property type="entry name" value="Large tumor suppressor kinase 1"/>
    <property type="match status" value="1"/>
</dbReference>